<feature type="chain" id="PRO_5045549312" description="DUF4271 domain-containing protein" evidence="2">
    <location>
        <begin position="26"/>
        <end position="392"/>
    </location>
</feature>
<feature type="transmembrane region" description="Helical" evidence="1">
    <location>
        <begin position="314"/>
        <end position="333"/>
    </location>
</feature>
<keyword evidence="2" id="KW-0732">Signal</keyword>
<keyword evidence="1" id="KW-0812">Transmembrane</keyword>
<evidence type="ECO:0000256" key="1">
    <source>
        <dbReference type="SAM" id="Phobius"/>
    </source>
</evidence>
<name>A0ABP8M0P2_9BACT</name>
<evidence type="ECO:0008006" key="5">
    <source>
        <dbReference type="Google" id="ProtNLM"/>
    </source>
</evidence>
<protein>
    <recommendedName>
        <fullName evidence="5">DUF4271 domain-containing protein</fullName>
    </recommendedName>
</protein>
<dbReference type="Pfam" id="PF14093">
    <property type="entry name" value="DUF4271"/>
    <property type="match status" value="1"/>
</dbReference>
<feature type="transmembrane region" description="Helical" evidence="1">
    <location>
        <begin position="176"/>
        <end position="200"/>
    </location>
</feature>
<keyword evidence="1" id="KW-0472">Membrane</keyword>
<feature type="transmembrane region" description="Helical" evidence="1">
    <location>
        <begin position="339"/>
        <end position="361"/>
    </location>
</feature>
<feature type="signal peptide" evidence="2">
    <location>
        <begin position="1"/>
        <end position="25"/>
    </location>
</feature>
<evidence type="ECO:0000313" key="4">
    <source>
        <dbReference type="Proteomes" id="UP001501508"/>
    </source>
</evidence>
<gene>
    <name evidence="3" type="ORF">GCM10023091_23940</name>
</gene>
<dbReference type="InterPro" id="IPR025367">
    <property type="entry name" value="DUF4271"/>
</dbReference>
<dbReference type="EMBL" id="BAABEY010000024">
    <property type="protein sequence ID" value="GAA4440372.1"/>
    <property type="molecule type" value="Genomic_DNA"/>
</dbReference>
<feature type="transmembrane region" description="Helical" evidence="1">
    <location>
        <begin position="221"/>
        <end position="244"/>
    </location>
</feature>
<keyword evidence="1" id="KW-1133">Transmembrane helix</keyword>
<feature type="transmembrane region" description="Helical" evidence="1">
    <location>
        <begin position="368"/>
        <end position="391"/>
    </location>
</feature>
<sequence>MVGRRVLLACLFFWGLVFGQNPVLAQGSAVPDGYQLVRNCQDEWLVFNAEYKNYVPYIKSIHETEPSVSLLVDLVQDRHFTFLLKSRKEAFLFVNGALQRQVQPEQWQALSCDSLYRKYRTPRVLLTVFGLRGIEGLSAVMAFPGNAVAADSVQTMKTSLVSLKPRSANVFRDFSIIAWLLILLTAAVVFLSVPTLAYSLMSPLVFLSRDFRAELYNHHRAYSPVIVVSVVILSMITAFLLWLAEYHVRPLLPAFLGGADRDSVGAVVFGFLKTALLCFVLYYFKYFVISVTLRILNMTEVAHIHFIKALQSSLVFYGLLSLGLLGAVLHAPASLEGAAVNLLWAVSVFYGIRLLLLYILLNQPGRIINLYLISYLCVVELIPLIIGIKYIV</sequence>
<organism evidence="3 4">
    <name type="scientific">Ravibacter arvi</name>
    <dbReference type="NCBI Taxonomy" id="2051041"/>
    <lineage>
        <taxon>Bacteria</taxon>
        <taxon>Pseudomonadati</taxon>
        <taxon>Bacteroidota</taxon>
        <taxon>Cytophagia</taxon>
        <taxon>Cytophagales</taxon>
        <taxon>Spirosomataceae</taxon>
        <taxon>Ravibacter</taxon>
    </lineage>
</organism>
<reference evidence="4" key="1">
    <citation type="journal article" date="2019" name="Int. J. Syst. Evol. Microbiol.">
        <title>The Global Catalogue of Microorganisms (GCM) 10K type strain sequencing project: providing services to taxonomists for standard genome sequencing and annotation.</title>
        <authorList>
            <consortium name="The Broad Institute Genomics Platform"/>
            <consortium name="The Broad Institute Genome Sequencing Center for Infectious Disease"/>
            <person name="Wu L."/>
            <person name="Ma J."/>
        </authorList>
    </citation>
    <scope>NUCLEOTIDE SEQUENCE [LARGE SCALE GENOMIC DNA]</scope>
    <source>
        <strain evidence="4">JCM 31920</strain>
    </source>
</reference>
<evidence type="ECO:0000256" key="2">
    <source>
        <dbReference type="SAM" id="SignalP"/>
    </source>
</evidence>
<dbReference type="Proteomes" id="UP001501508">
    <property type="component" value="Unassembled WGS sequence"/>
</dbReference>
<proteinExistence type="predicted"/>
<comment type="caution">
    <text evidence="3">The sequence shown here is derived from an EMBL/GenBank/DDBJ whole genome shotgun (WGS) entry which is preliminary data.</text>
</comment>
<dbReference type="RefSeq" id="WP_345029412.1">
    <property type="nucleotide sequence ID" value="NZ_BAABEY010000024.1"/>
</dbReference>
<evidence type="ECO:0000313" key="3">
    <source>
        <dbReference type="EMBL" id="GAA4440372.1"/>
    </source>
</evidence>
<keyword evidence="4" id="KW-1185">Reference proteome</keyword>
<accession>A0ABP8M0P2</accession>
<feature type="transmembrane region" description="Helical" evidence="1">
    <location>
        <begin position="264"/>
        <end position="284"/>
    </location>
</feature>